<gene>
    <name evidence="2" type="ORF">Pan216_23690</name>
</gene>
<feature type="domain" description="Putative DNA-binding" evidence="1">
    <location>
        <begin position="12"/>
        <end position="122"/>
    </location>
</feature>
<dbReference type="Gene3D" id="1.10.150.690">
    <property type="entry name" value="DUF2063"/>
    <property type="match status" value="1"/>
</dbReference>
<organism evidence="2 3">
    <name type="scientific">Kolteria novifilia</name>
    <dbReference type="NCBI Taxonomy" id="2527975"/>
    <lineage>
        <taxon>Bacteria</taxon>
        <taxon>Pseudomonadati</taxon>
        <taxon>Planctomycetota</taxon>
        <taxon>Planctomycetia</taxon>
        <taxon>Kolteriales</taxon>
        <taxon>Kolteriaceae</taxon>
        <taxon>Kolteria</taxon>
    </lineage>
</organism>
<evidence type="ECO:0000313" key="3">
    <source>
        <dbReference type="Proteomes" id="UP000317093"/>
    </source>
</evidence>
<name>A0A518B3E3_9BACT</name>
<dbReference type="Proteomes" id="UP000317093">
    <property type="component" value="Chromosome"/>
</dbReference>
<dbReference type="AlphaFoldDB" id="A0A518B3E3"/>
<evidence type="ECO:0000313" key="2">
    <source>
        <dbReference type="EMBL" id="QDU61508.1"/>
    </source>
</evidence>
<accession>A0A518B3E3</accession>
<dbReference type="InterPro" id="IPR044922">
    <property type="entry name" value="DUF2063_N_sf"/>
</dbReference>
<keyword evidence="3" id="KW-1185">Reference proteome</keyword>
<reference evidence="2 3" key="1">
    <citation type="submission" date="2019-02" db="EMBL/GenBank/DDBJ databases">
        <title>Deep-cultivation of Planctomycetes and their phenomic and genomic characterization uncovers novel biology.</title>
        <authorList>
            <person name="Wiegand S."/>
            <person name="Jogler M."/>
            <person name="Boedeker C."/>
            <person name="Pinto D."/>
            <person name="Vollmers J."/>
            <person name="Rivas-Marin E."/>
            <person name="Kohn T."/>
            <person name="Peeters S.H."/>
            <person name="Heuer A."/>
            <person name="Rast P."/>
            <person name="Oberbeckmann S."/>
            <person name="Bunk B."/>
            <person name="Jeske O."/>
            <person name="Meyerdierks A."/>
            <person name="Storesund J.E."/>
            <person name="Kallscheuer N."/>
            <person name="Luecker S."/>
            <person name="Lage O.M."/>
            <person name="Pohl T."/>
            <person name="Merkel B.J."/>
            <person name="Hornburger P."/>
            <person name="Mueller R.-W."/>
            <person name="Bruemmer F."/>
            <person name="Labrenz M."/>
            <person name="Spormann A.M."/>
            <person name="Op den Camp H."/>
            <person name="Overmann J."/>
            <person name="Amann R."/>
            <person name="Jetten M.S.M."/>
            <person name="Mascher T."/>
            <person name="Medema M.H."/>
            <person name="Devos D.P."/>
            <person name="Kaster A.-K."/>
            <person name="Ovreas L."/>
            <person name="Rohde M."/>
            <person name="Galperin M.Y."/>
            <person name="Jogler C."/>
        </authorList>
    </citation>
    <scope>NUCLEOTIDE SEQUENCE [LARGE SCALE GENOMIC DNA]</scope>
    <source>
        <strain evidence="2 3">Pan216</strain>
    </source>
</reference>
<dbReference type="OrthoDB" id="343356at2"/>
<dbReference type="KEGG" id="knv:Pan216_23690"/>
<dbReference type="InterPro" id="IPR018640">
    <property type="entry name" value="DUF2063"/>
</dbReference>
<dbReference type="RefSeq" id="WP_145258090.1">
    <property type="nucleotide sequence ID" value="NZ_CP036279.1"/>
</dbReference>
<protein>
    <recommendedName>
        <fullName evidence="1">Putative DNA-binding domain-containing protein</fullName>
    </recommendedName>
</protein>
<dbReference type="EMBL" id="CP036279">
    <property type="protein sequence ID" value="QDU61508.1"/>
    <property type="molecule type" value="Genomic_DNA"/>
</dbReference>
<dbReference type="Pfam" id="PF09836">
    <property type="entry name" value="DUF2063"/>
    <property type="match status" value="1"/>
</dbReference>
<sequence>MAKQTPRSLSAIQQWMQAVITHPAGVSMGADSDEARRHVDVGAEHLESVIRRSKALTSAERLEVYADAYYLRLLDCLRSEFPALLYALGQEAFDEHAVGYLQAYPSQSYTLGFLGKSFPDYLRETRPADIPGGPEEPNWPEFLIDLAALERTYAEVFDGPGIETSPQLTGDDLATVMRDHLATARLEMAPCFRLVRFSFPVHEYASAVRHEESPEPPEPRETLLAVTRLHFVVRRFELTPVQFSLLTSLERESTVQEAVEEVGQSLSDEEFGQFAGSIGDWFSAWTANGFFAQVR</sequence>
<evidence type="ECO:0000259" key="1">
    <source>
        <dbReference type="Pfam" id="PF09836"/>
    </source>
</evidence>
<proteinExistence type="predicted"/>